<keyword evidence="3" id="KW-1185">Reference proteome</keyword>
<keyword evidence="1" id="KW-0732">Signal</keyword>
<feature type="chain" id="PRO_5026293033" evidence="1">
    <location>
        <begin position="21"/>
        <end position="94"/>
    </location>
</feature>
<dbReference type="Proteomes" id="UP000799428">
    <property type="component" value="Unassembled WGS sequence"/>
</dbReference>
<evidence type="ECO:0000313" key="3">
    <source>
        <dbReference type="Proteomes" id="UP000799428"/>
    </source>
</evidence>
<proteinExistence type="predicted"/>
<dbReference type="AlphaFoldDB" id="A0A6G1KJH9"/>
<dbReference type="EMBL" id="MU005765">
    <property type="protein sequence ID" value="KAF2712940.1"/>
    <property type="molecule type" value="Genomic_DNA"/>
</dbReference>
<evidence type="ECO:0000256" key="1">
    <source>
        <dbReference type="SAM" id="SignalP"/>
    </source>
</evidence>
<evidence type="ECO:0000313" key="2">
    <source>
        <dbReference type="EMBL" id="KAF2712940.1"/>
    </source>
</evidence>
<organism evidence="2 3">
    <name type="scientific">Pleomassaria siparia CBS 279.74</name>
    <dbReference type="NCBI Taxonomy" id="1314801"/>
    <lineage>
        <taxon>Eukaryota</taxon>
        <taxon>Fungi</taxon>
        <taxon>Dikarya</taxon>
        <taxon>Ascomycota</taxon>
        <taxon>Pezizomycotina</taxon>
        <taxon>Dothideomycetes</taxon>
        <taxon>Pleosporomycetidae</taxon>
        <taxon>Pleosporales</taxon>
        <taxon>Pleomassariaceae</taxon>
        <taxon>Pleomassaria</taxon>
    </lineage>
</organism>
<gene>
    <name evidence="2" type="ORF">K504DRAFT_461527</name>
</gene>
<name>A0A6G1KJH9_9PLEO</name>
<protein>
    <submittedName>
        <fullName evidence="2">Uncharacterized protein</fullName>
    </submittedName>
</protein>
<sequence length="94" mass="10234">MKLILTILAAMAILTSPAIATPAPVSQADISPLSPAYDFCVDRCWPDYYRCKGKLCPPPYNNDPECLKKCCVLMCQSDRNCGKCPDDGCECPGN</sequence>
<accession>A0A6G1KJH9</accession>
<reference evidence="2" key="1">
    <citation type="journal article" date="2020" name="Stud. Mycol.">
        <title>101 Dothideomycetes genomes: a test case for predicting lifestyles and emergence of pathogens.</title>
        <authorList>
            <person name="Haridas S."/>
            <person name="Albert R."/>
            <person name="Binder M."/>
            <person name="Bloem J."/>
            <person name="Labutti K."/>
            <person name="Salamov A."/>
            <person name="Andreopoulos B."/>
            <person name="Baker S."/>
            <person name="Barry K."/>
            <person name="Bills G."/>
            <person name="Bluhm B."/>
            <person name="Cannon C."/>
            <person name="Castanera R."/>
            <person name="Culley D."/>
            <person name="Daum C."/>
            <person name="Ezra D."/>
            <person name="Gonzalez J."/>
            <person name="Henrissat B."/>
            <person name="Kuo A."/>
            <person name="Liang C."/>
            <person name="Lipzen A."/>
            <person name="Lutzoni F."/>
            <person name="Magnuson J."/>
            <person name="Mondo S."/>
            <person name="Nolan M."/>
            <person name="Ohm R."/>
            <person name="Pangilinan J."/>
            <person name="Park H.-J."/>
            <person name="Ramirez L."/>
            <person name="Alfaro M."/>
            <person name="Sun H."/>
            <person name="Tritt A."/>
            <person name="Yoshinaga Y."/>
            <person name="Zwiers L.-H."/>
            <person name="Turgeon B."/>
            <person name="Goodwin S."/>
            <person name="Spatafora J."/>
            <person name="Crous P."/>
            <person name="Grigoriev I."/>
        </authorList>
    </citation>
    <scope>NUCLEOTIDE SEQUENCE</scope>
    <source>
        <strain evidence="2">CBS 279.74</strain>
    </source>
</reference>
<feature type="signal peptide" evidence="1">
    <location>
        <begin position="1"/>
        <end position="20"/>
    </location>
</feature>